<dbReference type="PANTHER" id="PTHR11820:SF7">
    <property type="entry name" value="ACYLPYRUVASE FAHD1, MITOCHONDRIAL"/>
    <property type="match status" value="1"/>
</dbReference>
<organism evidence="3 4">
    <name type="scientific">Paenimyroides marinum</name>
    <dbReference type="NCBI Taxonomy" id="1159016"/>
    <lineage>
        <taxon>Bacteria</taxon>
        <taxon>Pseudomonadati</taxon>
        <taxon>Bacteroidota</taxon>
        <taxon>Flavobacteriia</taxon>
        <taxon>Flavobacteriales</taxon>
        <taxon>Flavobacteriaceae</taxon>
        <taxon>Paenimyroides</taxon>
    </lineage>
</organism>
<keyword evidence="4" id="KW-1185">Reference proteome</keyword>
<proteinExistence type="predicted"/>
<dbReference type="OrthoDB" id="9805307at2"/>
<gene>
    <name evidence="3" type="ORF">SAMN02927937_00036</name>
</gene>
<dbReference type="STRING" id="1159016.SAMN02927937_00036"/>
<accession>A0A1H6J3Y0</accession>
<name>A0A1H6J3Y0_9FLAO</name>
<dbReference type="GO" id="GO:0018773">
    <property type="term" value="F:acetylpyruvate hydrolase activity"/>
    <property type="evidence" value="ECO:0007669"/>
    <property type="project" value="TreeGrafter"/>
</dbReference>
<dbReference type="Gene3D" id="3.90.850.10">
    <property type="entry name" value="Fumarylacetoacetase-like, C-terminal domain"/>
    <property type="match status" value="1"/>
</dbReference>
<dbReference type="AlphaFoldDB" id="A0A1H6J3Y0"/>
<dbReference type="Pfam" id="PF01557">
    <property type="entry name" value="FAA_hydrolase"/>
    <property type="match status" value="1"/>
</dbReference>
<dbReference type="InterPro" id="IPR011234">
    <property type="entry name" value="Fumarylacetoacetase-like_C"/>
</dbReference>
<evidence type="ECO:0000259" key="2">
    <source>
        <dbReference type="Pfam" id="PF01557"/>
    </source>
</evidence>
<evidence type="ECO:0000313" key="4">
    <source>
        <dbReference type="Proteomes" id="UP000199634"/>
    </source>
</evidence>
<sequence length="203" mass="22968">MKIICVGRNYIDHINELSNQKPEEPVIFMKPDTSVLNNGFPFVIPEFSNDVHHELEVVVKINKVGKYIQPKFAHKYYSQIGLGIDFTARDLQVKLKQKGLPWEIAKSFDGATVLGTFVDKDQFDDLQNLSFQLEKNRTVVQSGNTQDMLWKIDELIAYASQFFTLKTGDVIFTGTPAGVTKVNPGDELEGFLEDQKLLSVKVL</sequence>
<evidence type="ECO:0000313" key="3">
    <source>
        <dbReference type="EMBL" id="SEH53649.1"/>
    </source>
</evidence>
<feature type="domain" description="Fumarylacetoacetase-like C-terminal" evidence="2">
    <location>
        <begin position="2"/>
        <end position="189"/>
    </location>
</feature>
<reference evidence="3 4" key="1">
    <citation type="submission" date="2016-10" db="EMBL/GenBank/DDBJ databases">
        <authorList>
            <person name="de Groot N.N."/>
        </authorList>
    </citation>
    <scope>NUCLEOTIDE SEQUENCE [LARGE SCALE GENOMIC DNA]</scope>
    <source>
        <strain evidence="3 4">CGMCC 1.10825</strain>
    </source>
</reference>
<dbReference type="SUPFAM" id="SSF56529">
    <property type="entry name" value="FAH"/>
    <property type="match status" value="1"/>
</dbReference>
<dbReference type="GO" id="GO:0046872">
    <property type="term" value="F:metal ion binding"/>
    <property type="evidence" value="ECO:0007669"/>
    <property type="project" value="UniProtKB-KW"/>
</dbReference>
<evidence type="ECO:0000256" key="1">
    <source>
        <dbReference type="ARBA" id="ARBA00022723"/>
    </source>
</evidence>
<dbReference type="EMBL" id="FNXE01000001">
    <property type="protein sequence ID" value="SEH53649.1"/>
    <property type="molecule type" value="Genomic_DNA"/>
</dbReference>
<dbReference type="RefSeq" id="WP_091095093.1">
    <property type="nucleotide sequence ID" value="NZ_FNXE01000001.1"/>
</dbReference>
<dbReference type="PANTHER" id="PTHR11820">
    <property type="entry name" value="ACYLPYRUVASE"/>
    <property type="match status" value="1"/>
</dbReference>
<protein>
    <submittedName>
        <fullName evidence="3">2-keto-4-pentenoate hydratase/2-oxohepta-3-ene-1,7-dioic acid hydratase (Catechol pathway)</fullName>
    </submittedName>
</protein>
<dbReference type="Proteomes" id="UP000199634">
    <property type="component" value="Unassembled WGS sequence"/>
</dbReference>
<dbReference type="InterPro" id="IPR036663">
    <property type="entry name" value="Fumarylacetoacetase_C_sf"/>
</dbReference>
<keyword evidence="1" id="KW-0479">Metal-binding</keyword>